<reference evidence="4 5" key="1">
    <citation type="submission" date="2015-10" db="EMBL/GenBank/DDBJ databases">
        <title>Draft Genome Sequence of Chlorobium limicola strain Frasassi Growing under Artificial Lighting in the Frasassi Cave System.</title>
        <authorList>
            <person name="Mansor M."/>
            <person name="Macalady J."/>
        </authorList>
    </citation>
    <scope>NUCLEOTIDE SEQUENCE [LARGE SCALE GENOMIC DNA]</scope>
    <source>
        <strain evidence="4 5">Frasassi</strain>
    </source>
</reference>
<dbReference type="InterPro" id="IPR034505">
    <property type="entry name" value="Coproporphyrinogen-III_oxidase"/>
</dbReference>
<name>A0A101JU53_CHLLI</name>
<sequence>MSESCPDHACGQASEEPLSLYVHVPFCRRRCSYCDFFLVTRLDHIEAFFNALAVETLAAAPLLRGRRVKAVHIGGGTPSLVPVRLLAGWLDLVASLCMFTSDVEIALEANPEDLGGNSMAELQAAGINRLSLGVQSFLPRKLSALGRRHTAEEASVITAEALNRFAAVSVDLICGVPGETLPEWLVDLQAARSLVVPHISVYMLSVEPKTILERSIAKGRVRVPEEAVQASMYAAAIDTLGSSGYQHYEVSNFALSGHHSRYNLACWMREPYLGFGPSAHSFMRDDGSERRRANAGTLMRYLDNPRECVAFEEILSEEDRFVEQVFLTLRINLGLDVEFLRKHNKLGLNLSTAVEDFLARGWIVIENDQIFLTGKGFLFADHIAGEFISG</sequence>
<dbReference type="SFLD" id="SFLDF00562">
    <property type="entry name" value="HemN-like__clustered_with_heat"/>
    <property type="match status" value="1"/>
</dbReference>
<dbReference type="GO" id="GO:0051539">
    <property type="term" value="F:4 iron, 4 sulfur cluster binding"/>
    <property type="evidence" value="ECO:0007669"/>
    <property type="project" value="UniProtKB-UniRule"/>
</dbReference>
<dbReference type="InterPro" id="IPR004559">
    <property type="entry name" value="HemW-like"/>
</dbReference>
<dbReference type="EMBL" id="LMBR01000003">
    <property type="protein sequence ID" value="KUL33090.1"/>
    <property type="molecule type" value="Genomic_DNA"/>
</dbReference>
<keyword evidence="2" id="KW-0479">Metal-binding</keyword>
<keyword evidence="2" id="KW-0143">Chaperone</keyword>
<dbReference type="SFLD" id="SFLDG01065">
    <property type="entry name" value="anaerobic_coproporphyrinogen-I"/>
    <property type="match status" value="1"/>
</dbReference>
<comment type="subcellular location">
    <subcellularLocation>
        <location evidence="2">Cytoplasm</location>
    </subcellularLocation>
</comment>
<dbReference type="GO" id="GO:0005737">
    <property type="term" value="C:cytoplasm"/>
    <property type="evidence" value="ECO:0007669"/>
    <property type="project" value="UniProtKB-SubCell"/>
</dbReference>
<keyword evidence="2" id="KW-0411">Iron-sulfur</keyword>
<evidence type="ECO:0000313" key="5">
    <source>
        <dbReference type="Proteomes" id="UP000053937"/>
    </source>
</evidence>
<dbReference type="PANTHER" id="PTHR13932:SF5">
    <property type="entry name" value="RADICAL S-ADENOSYL METHIONINE DOMAIN-CONTAINING PROTEIN 1, MITOCHONDRIAL"/>
    <property type="match status" value="1"/>
</dbReference>
<dbReference type="Proteomes" id="UP000053937">
    <property type="component" value="Unassembled WGS sequence"/>
</dbReference>
<dbReference type="Pfam" id="PF04055">
    <property type="entry name" value="Radical_SAM"/>
    <property type="match status" value="1"/>
</dbReference>
<keyword evidence="2" id="KW-0963">Cytoplasm</keyword>
<dbReference type="SMART" id="SM00729">
    <property type="entry name" value="Elp3"/>
    <property type="match status" value="1"/>
</dbReference>
<comment type="similarity">
    <text evidence="1">Belongs to the anaerobic coproporphyrinogen-III oxidase family. HemW subfamily.</text>
</comment>
<proteinExistence type="inferred from homology"/>
<accession>A0A101JU53</accession>
<keyword evidence="2" id="KW-0349">Heme</keyword>
<comment type="function">
    <text evidence="2">Probably acts as a heme chaperone, transferring heme to an unknown acceptor. Binds one molecule of heme per monomer, possibly covalently. Binds 1 [4Fe-4S] cluster. The cluster is coordinated with 3 cysteines and an exchangeable S-adenosyl-L-methionine.</text>
</comment>
<keyword evidence="2" id="KW-0408">Iron</keyword>
<dbReference type="RefSeq" id="WP_059138162.1">
    <property type="nucleotide sequence ID" value="NZ_LMBR01000003.1"/>
</dbReference>
<organism evidence="4 5">
    <name type="scientific">Chlorobium limicola</name>
    <dbReference type="NCBI Taxonomy" id="1092"/>
    <lineage>
        <taxon>Bacteria</taxon>
        <taxon>Pseudomonadati</taxon>
        <taxon>Chlorobiota</taxon>
        <taxon>Chlorobiia</taxon>
        <taxon>Chlorobiales</taxon>
        <taxon>Chlorobiaceae</taxon>
        <taxon>Chlorobium/Pelodictyon group</taxon>
        <taxon>Chlorobium</taxon>
    </lineage>
</organism>
<dbReference type="AlphaFoldDB" id="A0A101JU53"/>
<keyword evidence="2" id="KW-0004">4Fe-4S</keyword>
<keyword evidence="5" id="KW-1185">Reference proteome</keyword>
<dbReference type="InterPro" id="IPR007197">
    <property type="entry name" value="rSAM"/>
</dbReference>
<dbReference type="GO" id="GO:0004109">
    <property type="term" value="F:coproporphyrinogen oxidase activity"/>
    <property type="evidence" value="ECO:0007669"/>
    <property type="project" value="InterPro"/>
</dbReference>
<evidence type="ECO:0000259" key="3">
    <source>
        <dbReference type="PROSITE" id="PS51918"/>
    </source>
</evidence>
<keyword evidence="2" id="KW-0949">S-adenosyl-L-methionine</keyword>
<dbReference type="PANTHER" id="PTHR13932">
    <property type="entry name" value="COPROPORPHYRINIGEN III OXIDASE"/>
    <property type="match status" value="1"/>
</dbReference>
<dbReference type="CDD" id="cd01335">
    <property type="entry name" value="Radical_SAM"/>
    <property type="match status" value="1"/>
</dbReference>
<evidence type="ECO:0000313" key="4">
    <source>
        <dbReference type="EMBL" id="KUL33090.1"/>
    </source>
</evidence>
<feature type="domain" description="Radical SAM core" evidence="3">
    <location>
        <begin position="12"/>
        <end position="246"/>
    </location>
</feature>
<protein>
    <recommendedName>
        <fullName evidence="2">Heme chaperone HemW</fullName>
    </recommendedName>
</protein>
<comment type="caution">
    <text evidence="4">The sequence shown here is derived from an EMBL/GenBank/DDBJ whole genome shotgun (WGS) entry which is preliminary data.</text>
</comment>
<dbReference type="InterPro" id="IPR058240">
    <property type="entry name" value="rSAM_sf"/>
</dbReference>
<dbReference type="SUPFAM" id="SSF102114">
    <property type="entry name" value="Radical SAM enzymes"/>
    <property type="match status" value="1"/>
</dbReference>
<evidence type="ECO:0000256" key="2">
    <source>
        <dbReference type="RuleBase" id="RU364116"/>
    </source>
</evidence>
<gene>
    <name evidence="4" type="ORF">ASB62_00620</name>
</gene>
<dbReference type="InterPro" id="IPR006638">
    <property type="entry name" value="Elp3/MiaA/NifB-like_rSAM"/>
</dbReference>
<evidence type="ECO:0000256" key="1">
    <source>
        <dbReference type="ARBA" id="ARBA00006100"/>
    </source>
</evidence>
<dbReference type="PROSITE" id="PS51918">
    <property type="entry name" value="RADICAL_SAM"/>
    <property type="match status" value="1"/>
</dbReference>
<dbReference type="SFLD" id="SFLDS00029">
    <property type="entry name" value="Radical_SAM"/>
    <property type="match status" value="1"/>
</dbReference>
<dbReference type="InterPro" id="IPR010723">
    <property type="entry name" value="HemN_C"/>
</dbReference>
<dbReference type="NCBIfam" id="TIGR00539">
    <property type="entry name" value="hemN_rel"/>
    <property type="match status" value="1"/>
</dbReference>
<dbReference type="GO" id="GO:0006779">
    <property type="term" value="P:porphyrin-containing compound biosynthetic process"/>
    <property type="evidence" value="ECO:0007669"/>
    <property type="project" value="InterPro"/>
</dbReference>
<dbReference type="OrthoDB" id="9808022at2"/>
<dbReference type="GO" id="GO:0046872">
    <property type="term" value="F:metal ion binding"/>
    <property type="evidence" value="ECO:0007669"/>
    <property type="project" value="UniProtKB-UniRule"/>
</dbReference>
<dbReference type="Gene3D" id="3.30.750.200">
    <property type="match status" value="1"/>
</dbReference>
<dbReference type="Pfam" id="PF06969">
    <property type="entry name" value="HemN_C"/>
    <property type="match status" value="1"/>
</dbReference>